<name>A0A1B9F305_9BACT</name>
<feature type="region of interest" description="Disordered" evidence="1">
    <location>
        <begin position="22"/>
        <end position="41"/>
    </location>
</feature>
<proteinExistence type="predicted"/>
<gene>
    <name evidence="2" type="ORF">DBT_2356</name>
</gene>
<dbReference type="EMBL" id="MAGO01000016">
    <property type="protein sequence ID" value="OCC14214.1"/>
    <property type="molecule type" value="Genomic_DNA"/>
</dbReference>
<evidence type="ECO:0000313" key="3">
    <source>
        <dbReference type="Proteomes" id="UP000093080"/>
    </source>
</evidence>
<reference evidence="2 3" key="1">
    <citation type="submission" date="2016-06" db="EMBL/GenBank/DDBJ databases">
        <title>Respiratory ammonification of nitrate coupled to the oxidation of elemental sulfur in deep-sea autotrophic thermophilic bacteria.</title>
        <authorList>
            <person name="Slobodkina G.B."/>
            <person name="Mardanov A.V."/>
            <person name="Ravin N.V."/>
            <person name="Frolova A.A."/>
            <person name="Viryasiv M.B."/>
            <person name="Chernyh N.A."/>
            <person name="Bonch-Osmolovskaya E.A."/>
            <person name="Slobodkin A.I."/>
        </authorList>
    </citation>
    <scope>NUCLEOTIDE SEQUENCE [LARGE SCALE GENOMIC DNA]</scope>
    <source>
        <strain evidence="2 3">S69</strain>
    </source>
</reference>
<evidence type="ECO:0000313" key="2">
    <source>
        <dbReference type="EMBL" id="OCC14214.1"/>
    </source>
</evidence>
<dbReference type="AlphaFoldDB" id="A0A1B9F305"/>
<organism evidence="2 3">
    <name type="scientific">Dissulfuribacter thermophilus</name>
    <dbReference type="NCBI Taxonomy" id="1156395"/>
    <lineage>
        <taxon>Bacteria</taxon>
        <taxon>Pseudomonadati</taxon>
        <taxon>Thermodesulfobacteriota</taxon>
        <taxon>Dissulfuribacteria</taxon>
        <taxon>Dissulfuribacterales</taxon>
        <taxon>Dissulfuribacteraceae</taxon>
        <taxon>Dissulfuribacter</taxon>
    </lineage>
</organism>
<dbReference type="Proteomes" id="UP000093080">
    <property type="component" value="Unassembled WGS sequence"/>
</dbReference>
<protein>
    <submittedName>
        <fullName evidence="2">Uncharacterized protein</fullName>
    </submittedName>
</protein>
<evidence type="ECO:0000256" key="1">
    <source>
        <dbReference type="SAM" id="MobiDB-lite"/>
    </source>
</evidence>
<accession>A0A1B9F305</accession>
<keyword evidence="3" id="KW-1185">Reference proteome</keyword>
<sequence length="41" mass="4788">MLDISGRSRSIYPRYAHPIPKVMNTAQNHREKIKNLGPKIR</sequence>
<comment type="caution">
    <text evidence="2">The sequence shown here is derived from an EMBL/GenBank/DDBJ whole genome shotgun (WGS) entry which is preliminary data.</text>
</comment>